<dbReference type="SUPFAM" id="SSF56322">
    <property type="entry name" value="ADC synthase"/>
    <property type="match status" value="1"/>
</dbReference>
<dbReference type="InterPro" id="IPR005801">
    <property type="entry name" value="ADC_synthase"/>
</dbReference>
<dbReference type="Pfam" id="PF00425">
    <property type="entry name" value="Chorismate_bind"/>
    <property type="match status" value="1"/>
</dbReference>
<accession>A0ABW5D9Q3</accession>
<proteinExistence type="predicted"/>
<sequence>MKSFANQSNTQIAWLARRDGTVVIGHGPFRAAKEPLEDGISFFKRDFAIQEDFPWQIPADSEVISAADFKSRFAGEGGLEVEWHTPDAMPFSLVFQEIMDRIRQGLIEKTVPVVVERGRAKHAAGANIVAAMARQSAPLHTYGWVDGDAGFAGATPELLISMKGLHLETMALAGTAREEDEEVFGVDEKEIREHEYVAQTLVSKLLDLGGLRRQERAILHLGSIVHFLTNISVDLESEQEPKRLLRRLHPTPALGPLPRTDETMAMLNEWRERLDCPSEFGAPFGVWEAGRFEAVVAIRGLWWQGKDVLLPAGCGIIEASRLVNEWRELRLKRDAVKRFII</sequence>
<dbReference type="RefSeq" id="WP_386820500.1">
    <property type="nucleotide sequence ID" value="NZ_JBHUIT010000022.1"/>
</dbReference>
<organism evidence="2 3">
    <name type="scientific">Luteolibacter algae</name>
    <dbReference type="NCBI Taxonomy" id="454151"/>
    <lineage>
        <taxon>Bacteria</taxon>
        <taxon>Pseudomonadati</taxon>
        <taxon>Verrucomicrobiota</taxon>
        <taxon>Verrucomicrobiia</taxon>
        <taxon>Verrucomicrobiales</taxon>
        <taxon>Verrucomicrobiaceae</taxon>
        <taxon>Luteolibacter</taxon>
    </lineage>
</organism>
<evidence type="ECO:0000259" key="1">
    <source>
        <dbReference type="Pfam" id="PF00425"/>
    </source>
</evidence>
<feature type="domain" description="Chorismate-utilising enzyme C-terminal" evidence="1">
    <location>
        <begin position="95"/>
        <end position="332"/>
    </location>
</feature>
<keyword evidence="3" id="KW-1185">Reference proteome</keyword>
<evidence type="ECO:0000313" key="2">
    <source>
        <dbReference type="EMBL" id="MFD2257214.1"/>
    </source>
</evidence>
<dbReference type="Proteomes" id="UP001597375">
    <property type="component" value="Unassembled WGS sequence"/>
</dbReference>
<comment type="caution">
    <text evidence="2">The sequence shown here is derived from an EMBL/GenBank/DDBJ whole genome shotgun (WGS) entry which is preliminary data.</text>
</comment>
<reference evidence="3" key="1">
    <citation type="journal article" date="2019" name="Int. J. Syst. Evol. Microbiol.">
        <title>The Global Catalogue of Microorganisms (GCM) 10K type strain sequencing project: providing services to taxonomists for standard genome sequencing and annotation.</title>
        <authorList>
            <consortium name="The Broad Institute Genomics Platform"/>
            <consortium name="The Broad Institute Genome Sequencing Center for Infectious Disease"/>
            <person name="Wu L."/>
            <person name="Ma J."/>
        </authorList>
    </citation>
    <scope>NUCLEOTIDE SEQUENCE [LARGE SCALE GENOMIC DNA]</scope>
    <source>
        <strain evidence="3">CGMCC 4.7106</strain>
    </source>
</reference>
<dbReference type="InterPro" id="IPR015890">
    <property type="entry name" value="Chorismate_C"/>
</dbReference>
<name>A0ABW5D9Q3_9BACT</name>
<evidence type="ECO:0000313" key="3">
    <source>
        <dbReference type="Proteomes" id="UP001597375"/>
    </source>
</evidence>
<dbReference type="PANTHER" id="PTHR42839:SF2">
    <property type="entry name" value="ISOCHORISMATE SYNTHASE ENTC"/>
    <property type="match status" value="1"/>
</dbReference>
<protein>
    <submittedName>
        <fullName evidence="2">Chorismate-binding protein</fullName>
    </submittedName>
</protein>
<dbReference type="PANTHER" id="PTHR42839">
    <property type="entry name" value="ISOCHORISMATE SYNTHASE ENTC"/>
    <property type="match status" value="1"/>
</dbReference>
<dbReference type="EMBL" id="JBHUIT010000022">
    <property type="protein sequence ID" value="MFD2257214.1"/>
    <property type="molecule type" value="Genomic_DNA"/>
</dbReference>
<gene>
    <name evidence="2" type="ORF">ACFSSA_11050</name>
</gene>
<dbReference type="Gene3D" id="3.60.120.10">
    <property type="entry name" value="Anthranilate synthase"/>
    <property type="match status" value="1"/>
</dbReference>